<proteinExistence type="predicted"/>
<keyword evidence="2" id="KW-1185">Reference proteome</keyword>
<gene>
    <name evidence="1" type="ORF">NHP164001_11960</name>
</gene>
<sequence length="55" mass="6786">MFVMSHITKKNNTKDLKDNIEQYSMRVLYPYRIHTKPYFQNYFSNLESYLLSVKF</sequence>
<name>A0ABQ0D4A0_9HELI</name>
<accession>A0ABQ0D4A0</accession>
<evidence type="ECO:0000313" key="1">
    <source>
        <dbReference type="EMBL" id="GAB0173180.1"/>
    </source>
</evidence>
<reference evidence="1 2" key="1">
    <citation type="submission" date="2024-06" db="EMBL/GenBank/DDBJ databases">
        <title>Draft genome sequence of Helicobacter trogontum NHP16-4001.</title>
        <authorList>
            <person name="Rimbara E."/>
            <person name="Suzuki M."/>
        </authorList>
    </citation>
    <scope>NUCLEOTIDE SEQUENCE [LARGE SCALE GENOMIC DNA]</scope>
    <source>
        <strain evidence="1 2">NHP16-4001</strain>
    </source>
</reference>
<evidence type="ECO:0000313" key="2">
    <source>
        <dbReference type="Proteomes" id="UP001562457"/>
    </source>
</evidence>
<organism evidence="1 2">
    <name type="scientific">Helicobacter trogontum</name>
    <dbReference type="NCBI Taxonomy" id="50960"/>
    <lineage>
        <taxon>Bacteria</taxon>
        <taxon>Pseudomonadati</taxon>
        <taxon>Campylobacterota</taxon>
        <taxon>Epsilonproteobacteria</taxon>
        <taxon>Campylobacterales</taxon>
        <taxon>Helicobacteraceae</taxon>
        <taxon>Helicobacter</taxon>
    </lineage>
</organism>
<comment type="caution">
    <text evidence="1">The sequence shown here is derived from an EMBL/GenBank/DDBJ whole genome shotgun (WGS) entry which is preliminary data.</text>
</comment>
<dbReference type="EMBL" id="BAAFHN010000026">
    <property type="protein sequence ID" value="GAB0173180.1"/>
    <property type="molecule type" value="Genomic_DNA"/>
</dbReference>
<dbReference type="Proteomes" id="UP001562457">
    <property type="component" value="Unassembled WGS sequence"/>
</dbReference>
<protein>
    <submittedName>
        <fullName evidence="1">Uncharacterized protein</fullName>
    </submittedName>
</protein>